<dbReference type="InterPro" id="IPR046938">
    <property type="entry name" value="DNA_clamp_sf"/>
</dbReference>
<evidence type="ECO:0000256" key="3">
    <source>
        <dbReference type="ARBA" id="ARBA00021035"/>
    </source>
</evidence>
<keyword evidence="9" id="KW-0238">DNA-binding</keyword>
<dbReference type="GO" id="GO:0008408">
    <property type="term" value="F:3'-5' exonuclease activity"/>
    <property type="evidence" value="ECO:0007669"/>
    <property type="project" value="InterPro"/>
</dbReference>
<dbReference type="PANTHER" id="PTHR30478:SF0">
    <property type="entry name" value="BETA SLIDING CLAMP"/>
    <property type="match status" value="1"/>
</dbReference>
<evidence type="ECO:0000313" key="15">
    <source>
        <dbReference type="Proteomes" id="UP000076567"/>
    </source>
</evidence>
<evidence type="ECO:0000256" key="10">
    <source>
        <dbReference type="PIRNR" id="PIRNR000804"/>
    </source>
</evidence>
<organism evidence="14 15">
    <name type="scientific">Fictibacillus phosphorivorans</name>
    <dbReference type="NCBI Taxonomy" id="1221500"/>
    <lineage>
        <taxon>Bacteria</taxon>
        <taxon>Bacillati</taxon>
        <taxon>Bacillota</taxon>
        <taxon>Bacilli</taxon>
        <taxon>Bacillales</taxon>
        <taxon>Fictibacillaceae</taxon>
        <taxon>Fictibacillus</taxon>
    </lineage>
</organism>
<comment type="function">
    <text evidence="10">Confers DNA tethering and processivity to DNA polymerases and other proteins. Acts as a clamp, forming a ring around DNA (a reaction catalyzed by the clamp-loading complex) which diffuses in an ATP-independent manner freely and bidirectionally along dsDNA. Initially characterized for its ability to contact the catalytic subunit of DNA polymerase III (Pol III), a complex, multichain enzyme responsible for most of the replicative synthesis in bacteria; Pol III exhibits 3'-5' exonuclease proofreading activity. The beta chain is required for initiation of replication as well as for processivity of DNA replication.</text>
</comment>
<dbReference type="GO" id="GO:0009360">
    <property type="term" value="C:DNA polymerase III complex"/>
    <property type="evidence" value="ECO:0007669"/>
    <property type="project" value="InterPro"/>
</dbReference>
<dbReference type="RefSeq" id="WP_066236341.1">
    <property type="nucleotide sequence ID" value="NZ_LRFC01000001.1"/>
</dbReference>
<evidence type="ECO:0000259" key="11">
    <source>
        <dbReference type="Pfam" id="PF00712"/>
    </source>
</evidence>
<keyword evidence="15" id="KW-1185">Reference proteome</keyword>
<dbReference type="EMBL" id="LRFC01000001">
    <property type="protein sequence ID" value="KZE68994.1"/>
    <property type="molecule type" value="Genomic_DNA"/>
</dbReference>
<dbReference type="Gene3D" id="3.10.150.10">
    <property type="entry name" value="DNA Polymerase III, subunit A, domain 2"/>
    <property type="match status" value="1"/>
</dbReference>
<evidence type="ECO:0000256" key="7">
    <source>
        <dbReference type="ARBA" id="ARBA00022705"/>
    </source>
</evidence>
<keyword evidence="8 10" id="KW-0239">DNA-directed DNA polymerase</keyword>
<dbReference type="GO" id="GO:0005737">
    <property type="term" value="C:cytoplasm"/>
    <property type="evidence" value="ECO:0007669"/>
    <property type="project" value="UniProtKB-SubCell"/>
</dbReference>
<dbReference type="Gene3D" id="3.70.10.10">
    <property type="match status" value="1"/>
</dbReference>
<proteinExistence type="inferred from homology"/>
<keyword evidence="5 10" id="KW-0808">Transferase</keyword>
<dbReference type="GO" id="GO:0006271">
    <property type="term" value="P:DNA strand elongation involved in DNA replication"/>
    <property type="evidence" value="ECO:0007669"/>
    <property type="project" value="TreeGrafter"/>
</dbReference>
<dbReference type="GO" id="GO:0003887">
    <property type="term" value="F:DNA-directed DNA polymerase activity"/>
    <property type="evidence" value="ECO:0007669"/>
    <property type="project" value="UniProtKB-UniRule"/>
</dbReference>
<evidence type="ECO:0000259" key="12">
    <source>
        <dbReference type="Pfam" id="PF02767"/>
    </source>
</evidence>
<gene>
    <name evidence="14" type="ORF">AWM68_01630</name>
</gene>
<evidence type="ECO:0000256" key="2">
    <source>
        <dbReference type="ARBA" id="ARBA00010752"/>
    </source>
</evidence>
<evidence type="ECO:0000256" key="6">
    <source>
        <dbReference type="ARBA" id="ARBA00022695"/>
    </source>
</evidence>
<evidence type="ECO:0000256" key="5">
    <source>
        <dbReference type="ARBA" id="ARBA00022679"/>
    </source>
</evidence>
<evidence type="ECO:0000256" key="4">
    <source>
        <dbReference type="ARBA" id="ARBA00022490"/>
    </source>
</evidence>
<comment type="subcellular location">
    <subcellularLocation>
        <location evidence="1 10">Cytoplasm</location>
    </subcellularLocation>
</comment>
<dbReference type="InterPro" id="IPR022635">
    <property type="entry name" value="DNA_polIII_beta_C"/>
</dbReference>
<dbReference type="Pfam" id="PF02768">
    <property type="entry name" value="DNA_pol3_beta_3"/>
    <property type="match status" value="1"/>
</dbReference>
<dbReference type="InterPro" id="IPR001001">
    <property type="entry name" value="DNA_polIII_beta"/>
</dbReference>
<dbReference type="Proteomes" id="UP000076567">
    <property type="component" value="Unassembled WGS sequence"/>
</dbReference>
<evidence type="ECO:0000313" key="14">
    <source>
        <dbReference type="EMBL" id="KZE68994.1"/>
    </source>
</evidence>
<sequence>MQQLKFTINHHIFSKALSDVGKAVTQKSLIPIFSGIKIIAEDDGITLIGTNTDIIIEKFISISEVDNNGLHIKQTGSAVVSAKSFTELIRKLPEPIQVEAINHQTIKIKSGDIFTQFNGFPAEEYPTLPVIDQSNTIHMDAEDLIDAIKQTVFATAKNETRPVLTGIHFTFSSNKFMAVATDSQRLASIVKEINTTGETSFIVPSSSLNELVKQISDYSGAVEIHSADGYILFKTEKVSLYSRLISGTYPNTSKLIPTEQSTTLFLDRESLVKGIDRACLFAGEWKNNNITLTIQDNKLCISSGSSEIGSIQELQKIKDIDGDFDLKISIDGYFLMDAIKMIKDEDIKMKFNGTMRPIVIESTRGKSSYLHLISPVRSY</sequence>
<dbReference type="Pfam" id="PF02767">
    <property type="entry name" value="DNA_pol3_beta_2"/>
    <property type="match status" value="1"/>
</dbReference>
<evidence type="ECO:0000256" key="1">
    <source>
        <dbReference type="ARBA" id="ARBA00004496"/>
    </source>
</evidence>
<feature type="domain" description="DNA polymerase III beta sliding clamp C-terminal" evidence="13">
    <location>
        <begin position="254"/>
        <end position="367"/>
    </location>
</feature>
<dbReference type="InterPro" id="IPR022634">
    <property type="entry name" value="DNA_polIII_beta_N"/>
</dbReference>
<accession>A0A161TIJ4</accession>
<evidence type="ECO:0000259" key="13">
    <source>
        <dbReference type="Pfam" id="PF02768"/>
    </source>
</evidence>
<dbReference type="SMART" id="SM00480">
    <property type="entry name" value="POL3Bc"/>
    <property type="match status" value="1"/>
</dbReference>
<dbReference type="GO" id="GO:0003677">
    <property type="term" value="F:DNA binding"/>
    <property type="evidence" value="ECO:0007669"/>
    <property type="project" value="UniProtKB-UniRule"/>
</dbReference>
<comment type="caution">
    <text evidence="14">The sequence shown here is derived from an EMBL/GenBank/DDBJ whole genome shotgun (WGS) entry which is preliminary data.</text>
</comment>
<evidence type="ECO:0000256" key="8">
    <source>
        <dbReference type="ARBA" id="ARBA00022932"/>
    </source>
</evidence>
<name>A0A161TIJ4_9BACL</name>
<dbReference type="PANTHER" id="PTHR30478">
    <property type="entry name" value="DNA POLYMERASE III SUBUNIT BETA"/>
    <property type="match status" value="1"/>
</dbReference>
<dbReference type="NCBIfam" id="TIGR00663">
    <property type="entry name" value="dnan"/>
    <property type="match status" value="1"/>
</dbReference>
<dbReference type="SUPFAM" id="SSF55979">
    <property type="entry name" value="DNA clamp"/>
    <property type="match status" value="3"/>
</dbReference>
<dbReference type="AlphaFoldDB" id="A0A161TIJ4"/>
<dbReference type="PIRSF" id="PIRSF000804">
    <property type="entry name" value="DNA_pol_III_b"/>
    <property type="match status" value="1"/>
</dbReference>
<keyword evidence="4 10" id="KW-0963">Cytoplasm</keyword>
<feature type="domain" description="DNA polymerase III beta sliding clamp central" evidence="12">
    <location>
        <begin position="140"/>
        <end position="251"/>
    </location>
</feature>
<evidence type="ECO:0000256" key="9">
    <source>
        <dbReference type="ARBA" id="ARBA00023125"/>
    </source>
</evidence>
<keyword evidence="7 10" id="KW-0235">DNA replication</keyword>
<protein>
    <recommendedName>
        <fullName evidence="3 10">Beta sliding clamp</fullName>
    </recommendedName>
</protein>
<comment type="subunit">
    <text evidence="10">Forms a ring-shaped head-to-tail homodimer around DNA.</text>
</comment>
<dbReference type="InterPro" id="IPR022637">
    <property type="entry name" value="DNA_polIII_beta_cen"/>
</dbReference>
<keyword evidence="6 10" id="KW-0548">Nucleotidyltransferase</keyword>
<feature type="domain" description="DNA polymerase III beta sliding clamp N-terminal" evidence="11">
    <location>
        <begin position="4"/>
        <end position="129"/>
    </location>
</feature>
<comment type="similarity">
    <text evidence="2 10">Belongs to the beta sliding clamp family.</text>
</comment>
<dbReference type="Pfam" id="PF00712">
    <property type="entry name" value="DNA_pol3_beta"/>
    <property type="match status" value="1"/>
</dbReference>
<dbReference type="CDD" id="cd00140">
    <property type="entry name" value="beta_clamp"/>
    <property type="match status" value="1"/>
</dbReference>
<reference evidence="15" key="1">
    <citation type="submission" date="2016-01" db="EMBL/GenBank/DDBJ databases">
        <title>Draft genome of Chromobacterium sp. F49.</title>
        <authorList>
            <person name="Hong K.W."/>
        </authorList>
    </citation>
    <scope>NUCLEOTIDE SEQUENCE [LARGE SCALE GENOMIC DNA]</scope>
    <source>
        <strain evidence="15">P7IIIA</strain>
    </source>
</reference>